<dbReference type="EMBL" id="JBAMMX010000005">
    <property type="protein sequence ID" value="KAK6939389.1"/>
    <property type="molecule type" value="Genomic_DNA"/>
</dbReference>
<dbReference type="AlphaFoldDB" id="A0AAN8ZFU2"/>
<dbReference type="GO" id="GO:0005681">
    <property type="term" value="C:spliceosomal complex"/>
    <property type="evidence" value="ECO:0007669"/>
    <property type="project" value="InterPro"/>
</dbReference>
<comment type="subcellular location">
    <subcellularLocation>
        <location evidence="1">Nucleus</location>
    </subcellularLocation>
</comment>
<dbReference type="InterPro" id="IPR040050">
    <property type="entry name" value="ZNF830-like"/>
</dbReference>
<keyword evidence="2" id="KW-0479">Metal-binding</keyword>
<dbReference type="Pfam" id="PF12874">
    <property type="entry name" value="zf-met"/>
    <property type="match status" value="1"/>
</dbReference>
<dbReference type="Proteomes" id="UP001370490">
    <property type="component" value="Unassembled WGS sequence"/>
</dbReference>
<evidence type="ECO:0000259" key="7">
    <source>
        <dbReference type="Pfam" id="PF12874"/>
    </source>
</evidence>
<dbReference type="GO" id="GO:0033260">
    <property type="term" value="P:nuclear DNA replication"/>
    <property type="evidence" value="ECO:0007669"/>
    <property type="project" value="TreeGrafter"/>
</dbReference>
<dbReference type="GO" id="GO:0008270">
    <property type="term" value="F:zinc ion binding"/>
    <property type="evidence" value="ECO:0007669"/>
    <property type="project" value="UniProtKB-KW"/>
</dbReference>
<reference evidence="8 9" key="1">
    <citation type="submission" date="2023-12" db="EMBL/GenBank/DDBJ databases">
        <title>A high-quality genome assembly for Dillenia turbinata (Dilleniales).</title>
        <authorList>
            <person name="Chanderbali A."/>
        </authorList>
    </citation>
    <scope>NUCLEOTIDE SEQUENCE [LARGE SCALE GENOMIC DNA]</scope>
    <source>
        <strain evidence="8">LSX21</strain>
        <tissue evidence="8">Leaf</tissue>
    </source>
</reference>
<evidence type="ECO:0000313" key="8">
    <source>
        <dbReference type="EMBL" id="KAK6939389.1"/>
    </source>
</evidence>
<keyword evidence="9" id="KW-1185">Reference proteome</keyword>
<evidence type="ECO:0000313" key="9">
    <source>
        <dbReference type="Proteomes" id="UP001370490"/>
    </source>
</evidence>
<dbReference type="GO" id="GO:0003676">
    <property type="term" value="F:nucleic acid binding"/>
    <property type="evidence" value="ECO:0007669"/>
    <property type="project" value="InterPro"/>
</dbReference>
<evidence type="ECO:0000256" key="3">
    <source>
        <dbReference type="ARBA" id="ARBA00022771"/>
    </source>
</evidence>
<dbReference type="Gene3D" id="3.30.160.60">
    <property type="entry name" value="Classic Zinc Finger"/>
    <property type="match status" value="1"/>
</dbReference>
<keyword evidence="3" id="KW-0863">Zinc-finger</keyword>
<dbReference type="PANTHER" id="PTHR13278">
    <property type="entry name" value="ZINC FINGER PROTEIN 830"/>
    <property type="match status" value="1"/>
</dbReference>
<comment type="caution">
    <text evidence="8">The sequence shown here is derived from an EMBL/GenBank/DDBJ whole genome shotgun (WGS) entry which is preliminary data.</text>
</comment>
<name>A0AAN8ZFU2_9MAGN</name>
<keyword evidence="5" id="KW-0175">Coiled coil</keyword>
<dbReference type="InterPro" id="IPR036236">
    <property type="entry name" value="Znf_C2H2_sf"/>
</dbReference>
<evidence type="ECO:0000256" key="2">
    <source>
        <dbReference type="ARBA" id="ARBA00022723"/>
    </source>
</evidence>
<keyword evidence="6" id="KW-0539">Nucleus</keyword>
<protein>
    <recommendedName>
        <fullName evidence="7">C2H2-type domain-containing protein</fullName>
    </recommendedName>
</protein>
<sequence>MDAEARKKAFRAKLAQKSDKRIDSPLVRYNEFDQPVCRVCNVILKSESLWPAHQASRKHHEVMAPLSYFMEENAAYAFTCTLLQMAC</sequence>
<evidence type="ECO:0000256" key="6">
    <source>
        <dbReference type="ARBA" id="ARBA00023242"/>
    </source>
</evidence>
<evidence type="ECO:0000256" key="4">
    <source>
        <dbReference type="ARBA" id="ARBA00022833"/>
    </source>
</evidence>
<evidence type="ECO:0000256" key="5">
    <source>
        <dbReference type="ARBA" id="ARBA00023054"/>
    </source>
</evidence>
<dbReference type="InterPro" id="IPR013087">
    <property type="entry name" value="Znf_C2H2_type"/>
</dbReference>
<accession>A0AAN8ZFU2</accession>
<proteinExistence type="predicted"/>
<keyword evidence="4" id="KW-0862">Zinc</keyword>
<feature type="domain" description="C2H2-type" evidence="7">
    <location>
        <begin position="36"/>
        <end position="59"/>
    </location>
</feature>
<organism evidence="8 9">
    <name type="scientific">Dillenia turbinata</name>
    <dbReference type="NCBI Taxonomy" id="194707"/>
    <lineage>
        <taxon>Eukaryota</taxon>
        <taxon>Viridiplantae</taxon>
        <taxon>Streptophyta</taxon>
        <taxon>Embryophyta</taxon>
        <taxon>Tracheophyta</taxon>
        <taxon>Spermatophyta</taxon>
        <taxon>Magnoliopsida</taxon>
        <taxon>eudicotyledons</taxon>
        <taxon>Gunneridae</taxon>
        <taxon>Pentapetalae</taxon>
        <taxon>Dilleniales</taxon>
        <taxon>Dilleniaceae</taxon>
        <taxon>Dillenia</taxon>
    </lineage>
</organism>
<dbReference type="GO" id="GO:0033314">
    <property type="term" value="P:mitotic DNA replication checkpoint signaling"/>
    <property type="evidence" value="ECO:0007669"/>
    <property type="project" value="TreeGrafter"/>
</dbReference>
<gene>
    <name evidence="8" type="ORF">RJ641_028920</name>
</gene>
<dbReference type="SUPFAM" id="SSF57667">
    <property type="entry name" value="beta-beta-alpha zinc fingers"/>
    <property type="match status" value="1"/>
</dbReference>
<dbReference type="PANTHER" id="PTHR13278:SF0">
    <property type="entry name" value="ZINC FINGER PROTEIN 830"/>
    <property type="match status" value="1"/>
</dbReference>
<evidence type="ECO:0000256" key="1">
    <source>
        <dbReference type="ARBA" id="ARBA00004123"/>
    </source>
</evidence>
<dbReference type="GO" id="GO:0044773">
    <property type="term" value="P:mitotic DNA damage checkpoint signaling"/>
    <property type="evidence" value="ECO:0007669"/>
    <property type="project" value="TreeGrafter"/>
</dbReference>